<accession>A0A558RDH7</accession>
<protein>
    <submittedName>
        <fullName evidence="1">PIG-L family deacetylase</fullName>
    </submittedName>
</protein>
<dbReference type="PANTHER" id="PTHR12993:SF11">
    <property type="entry name" value="N-ACETYLGLUCOSAMINYL-PHOSPHATIDYLINOSITOL DE-N-ACETYLASE"/>
    <property type="match status" value="1"/>
</dbReference>
<dbReference type="AlphaFoldDB" id="A0A558RDH7"/>
<dbReference type="Proteomes" id="UP000318681">
    <property type="component" value="Unassembled WGS sequence"/>
</dbReference>
<gene>
    <name evidence="1" type="ORF">FOY91_00325</name>
</gene>
<dbReference type="PANTHER" id="PTHR12993">
    <property type="entry name" value="N-ACETYLGLUCOSAMINYL-PHOSPHATIDYLINOSITOL DE-N-ACETYLASE-RELATED"/>
    <property type="match status" value="1"/>
</dbReference>
<dbReference type="GO" id="GO:0016811">
    <property type="term" value="F:hydrolase activity, acting on carbon-nitrogen (but not peptide) bonds, in linear amides"/>
    <property type="evidence" value="ECO:0007669"/>
    <property type="project" value="TreeGrafter"/>
</dbReference>
<comment type="caution">
    <text evidence="1">The sequence shown here is derived from an EMBL/GenBank/DDBJ whole genome shotgun (WGS) entry which is preliminary data.</text>
</comment>
<dbReference type="RefSeq" id="WP_145147055.1">
    <property type="nucleotide sequence ID" value="NZ_VNIM01000001.1"/>
</dbReference>
<dbReference type="EMBL" id="VNIM01000001">
    <property type="protein sequence ID" value="TVV77509.1"/>
    <property type="molecule type" value="Genomic_DNA"/>
</dbReference>
<dbReference type="SUPFAM" id="SSF102588">
    <property type="entry name" value="LmbE-like"/>
    <property type="match status" value="1"/>
</dbReference>
<dbReference type="InterPro" id="IPR024078">
    <property type="entry name" value="LmbE-like_dom_sf"/>
</dbReference>
<name>A0A558RDH7_9SPHN</name>
<reference evidence="1 2" key="1">
    <citation type="submission" date="2019-07" db="EMBL/GenBank/DDBJ databases">
        <title>Sphingomonas solaris sp. nov., isolated from a solar panel from Boston, Massachusetts.</title>
        <authorList>
            <person name="Tanner K."/>
            <person name="Pascual J."/>
            <person name="Mancuso C."/>
            <person name="Pereto J."/>
            <person name="Khalil A."/>
            <person name="Vilanova C."/>
        </authorList>
    </citation>
    <scope>NUCLEOTIDE SEQUENCE [LARGE SCALE GENOMIC DNA]</scope>
    <source>
        <strain evidence="1 2">R4DWN</strain>
    </source>
</reference>
<keyword evidence="2" id="KW-1185">Reference proteome</keyword>
<proteinExistence type="predicted"/>
<dbReference type="Gene3D" id="3.40.50.10320">
    <property type="entry name" value="LmbE-like"/>
    <property type="match status" value="1"/>
</dbReference>
<dbReference type="InterPro" id="IPR003737">
    <property type="entry name" value="GlcNAc_PI_deacetylase-related"/>
</dbReference>
<evidence type="ECO:0000313" key="1">
    <source>
        <dbReference type="EMBL" id="TVV77509.1"/>
    </source>
</evidence>
<sequence length="217" mass="23710">MRIPLRNVRVALVIAPHPDDEVIGAAGLIARLRRHGARVRVAVVTDGAASHRGSRQWPRARLVAARQRESLHALRRLGIVAGDVSFLNLPDGQLPSIPGRCYRALRRQVARCRDLDLIVGPACDDDHPDHRAVAAAVARCPGGAGRLTYRVWPPRPDRSGPAWRIAVPGGVSVKRSLIRVYRTQLGAVSDDPAGFTIARHELAAFARPVERYRPGSK</sequence>
<dbReference type="Pfam" id="PF02585">
    <property type="entry name" value="PIG-L"/>
    <property type="match status" value="1"/>
</dbReference>
<dbReference type="OrthoDB" id="9790023at2"/>
<evidence type="ECO:0000313" key="2">
    <source>
        <dbReference type="Proteomes" id="UP000318681"/>
    </source>
</evidence>
<organism evidence="1 2">
    <name type="scientific">Alterirhizorhabdus solaris</name>
    <dbReference type="NCBI Taxonomy" id="2529389"/>
    <lineage>
        <taxon>Bacteria</taxon>
        <taxon>Pseudomonadati</taxon>
        <taxon>Pseudomonadota</taxon>
        <taxon>Alphaproteobacteria</taxon>
        <taxon>Sphingomonadales</taxon>
        <taxon>Rhizorhabdaceae</taxon>
        <taxon>Alterirhizorhabdus</taxon>
    </lineage>
</organism>